<organism evidence="1 2">
    <name type="scientific">Fragilariopsis cylindrus CCMP1102</name>
    <dbReference type="NCBI Taxonomy" id="635003"/>
    <lineage>
        <taxon>Eukaryota</taxon>
        <taxon>Sar</taxon>
        <taxon>Stramenopiles</taxon>
        <taxon>Ochrophyta</taxon>
        <taxon>Bacillariophyta</taxon>
        <taxon>Bacillariophyceae</taxon>
        <taxon>Bacillariophycidae</taxon>
        <taxon>Bacillariales</taxon>
        <taxon>Bacillariaceae</taxon>
        <taxon>Fragilariopsis</taxon>
    </lineage>
</organism>
<proteinExistence type="predicted"/>
<protein>
    <recommendedName>
        <fullName evidence="3">F-box domain-containing protein</fullName>
    </recommendedName>
</protein>
<sequence length="312" mass="36279">MTSQPRFGRVDAVAAAVAAAAPAAPAASFLGLPDSIRVIILNYLGETQDELITLTLVSKRVYEDCQQPVIEWKIIPTIEIRPRQLQGGSILALMQQLCDHHNIRRYHISYTHLRVYDMHKITRAFADITKIYPSNPFYSIFSLDISLSKPMVVPMLLPNTLAYILPNLREINLSNICTNSVGHVFYNIPHLEKLTWNNFIDYTNDVRVRMCGWDMRELKNLKEIIMDDFNSEFRMPMSMIDNTRNIFIFFRCSKALERVSIRNLIWGSKDCRQNLLIKFVRNVPTLRWFRSDLTIENRNMLNSERPEIELLN</sequence>
<dbReference type="KEGG" id="fcy:FRACYDRAFT_244749"/>
<dbReference type="OrthoDB" id="549243at2759"/>
<evidence type="ECO:0000313" key="1">
    <source>
        <dbReference type="EMBL" id="OEU11631.1"/>
    </source>
</evidence>
<reference evidence="1 2" key="1">
    <citation type="submission" date="2016-09" db="EMBL/GenBank/DDBJ databases">
        <title>Extensive genetic diversity and differential bi-allelic expression allows diatom success in the polar Southern Ocean.</title>
        <authorList>
            <consortium name="DOE Joint Genome Institute"/>
            <person name="Mock T."/>
            <person name="Otillar R.P."/>
            <person name="Strauss J."/>
            <person name="Dupont C."/>
            <person name="Frickenhaus S."/>
            <person name="Maumus F."/>
            <person name="Mcmullan M."/>
            <person name="Sanges R."/>
            <person name="Schmutz J."/>
            <person name="Toseland A."/>
            <person name="Valas R."/>
            <person name="Veluchamy A."/>
            <person name="Ward B.J."/>
            <person name="Allen A."/>
            <person name="Barry K."/>
            <person name="Falciatore A."/>
            <person name="Ferrante M."/>
            <person name="Fortunato A.E."/>
            <person name="Gloeckner G."/>
            <person name="Gruber A."/>
            <person name="Hipkin R."/>
            <person name="Janech M."/>
            <person name="Kroth P."/>
            <person name="Leese F."/>
            <person name="Lindquist E."/>
            <person name="Lyon B.R."/>
            <person name="Martin J."/>
            <person name="Mayer C."/>
            <person name="Parker M."/>
            <person name="Quesneville H."/>
            <person name="Raymond J."/>
            <person name="Uhlig C."/>
            <person name="Valentin K.U."/>
            <person name="Worden A.Z."/>
            <person name="Armbrust E.V."/>
            <person name="Bowler C."/>
            <person name="Green B."/>
            <person name="Moulton V."/>
            <person name="Van Oosterhout C."/>
            <person name="Grigoriev I."/>
        </authorList>
    </citation>
    <scope>NUCLEOTIDE SEQUENCE [LARGE SCALE GENOMIC DNA]</scope>
    <source>
        <strain evidence="1 2">CCMP1102</strain>
    </source>
</reference>
<dbReference type="InParanoid" id="A0A1E7F0B6"/>
<dbReference type="AlphaFoldDB" id="A0A1E7F0B6"/>
<accession>A0A1E7F0B6</accession>
<keyword evidence="2" id="KW-1185">Reference proteome</keyword>
<evidence type="ECO:0008006" key="3">
    <source>
        <dbReference type="Google" id="ProtNLM"/>
    </source>
</evidence>
<dbReference type="Proteomes" id="UP000095751">
    <property type="component" value="Unassembled WGS sequence"/>
</dbReference>
<dbReference type="EMBL" id="KV784366">
    <property type="protein sequence ID" value="OEU11631.1"/>
    <property type="molecule type" value="Genomic_DNA"/>
</dbReference>
<gene>
    <name evidence="1" type="ORF">FRACYDRAFT_244749</name>
</gene>
<name>A0A1E7F0B6_9STRA</name>
<dbReference type="SUPFAM" id="SSF52047">
    <property type="entry name" value="RNI-like"/>
    <property type="match status" value="1"/>
</dbReference>
<evidence type="ECO:0000313" key="2">
    <source>
        <dbReference type="Proteomes" id="UP000095751"/>
    </source>
</evidence>